<evidence type="ECO:0000313" key="3">
    <source>
        <dbReference type="Proteomes" id="UP001064489"/>
    </source>
</evidence>
<dbReference type="Proteomes" id="UP001064489">
    <property type="component" value="Chromosome 7"/>
</dbReference>
<organism evidence="2 3">
    <name type="scientific">Acer negundo</name>
    <name type="common">Box elder</name>
    <dbReference type="NCBI Taxonomy" id="4023"/>
    <lineage>
        <taxon>Eukaryota</taxon>
        <taxon>Viridiplantae</taxon>
        <taxon>Streptophyta</taxon>
        <taxon>Embryophyta</taxon>
        <taxon>Tracheophyta</taxon>
        <taxon>Spermatophyta</taxon>
        <taxon>Magnoliopsida</taxon>
        <taxon>eudicotyledons</taxon>
        <taxon>Gunneridae</taxon>
        <taxon>Pentapetalae</taxon>
        <taxon>rosids</taxon>
        <taxon>malvids</taxon>
        <taxon>Sapindales</taxon>
        <taxon>Sapindaceae</taxon>
        <taxon>Hippocastanoideae</taxon>
        <taxon>Acereae</taxon>
        <taxon>Acer</taxon>
    </lineage>
</organism>
<reference evidence="2" key="1">
    <citation type="journal article" date="2022" name="Plant J.">
        <title>Strategies of tolerance reflected in two North American maple genomes.</title>
        <authorList>
            <person name="McEvoy S.L."/>
            <person name="Sezen U.U."/>
            <person name="Trouern-Trend A."/>
            <person name="McMahon S.M."/>
            <person name="Schaberg P.G."/>
            <person name="Yang J."/>
            <person name="Wegrzyn J.L."/>
            <person name="Swenson N.G."/>
        </authorList>
    </citation>
    <scope>NUCLEOTIDE SEQUENCE</scope>
    <source>
        <tissue evidence="2">Leaf</tissue>
    </source>
</reference>
<reference evidence="2" key="2">
    <citation type="submission" date="2023-02" db="EMBL/GenBank/DDBJ databases">
        <authorList>
            <person name="Swenson N.G."/>
            <person name="Wegrzyn J.L."/>
            <person name="Mcevoy S.L."/>
        </authorList>
    </citation>
    <scope>NUCLEOTIDE SEQUENCE</scope>
    <source>
        <strain evidence="2">91603</strain>
        <tissue evidence="2">Leaf</tissue>
    </source>
</reference>
<proteinExistence type="predicted"/>
<feature type="region of interest" description="Disordered" evidence="1">
    <location>
        <begin position="61"/>
        <end position="83"/>
    </location>
</feature>
<protein>
    <submittedName>
        <fullName evidence="2">Uncharacterized protein</fullName>
    </submittedName>
</protein>
<comment type="caution">
    <text evidence="2">The sequence shown here is derived from an EMBL/GenBank/DDBJ whole genome shotgun (WGS) entry which is preliminary data.</text>
</comment>
<accession>A0AAD5NNV6</accession>
<keyword evidence="3" id="KW-1185">Reference proteome</keyword>
<sequence>MHLELPSESFLVTFHTDEKAKSLGEAVDIGPLPVVNYSYFMIDDPDGIRWPDFGDLTKGYDDATSGAPSSSTHPGSRHGGSFGLFEDENQEIEESPKEQVIEQEFATAINQLPIHHPMSINAILNLKEEQQIAHEKILDEDLIAIALSKDHHEEEVEEDIDDDPLLSNKDKLGTIHSCVSRLDLSNPTHVVAHKVLRGIQFKIRTNGKKHATLD</sequence>
<dbReference type="EMBL" id="JAJSOW010000104">
    <property type="protein sequence ID" value="KAI9170117.1"/>
    <property type="molecule type" value="Genomic_DNA"/>
</dbReference>
<dbReference type="AlphaFoldDB" id="A0AAD5NNV6"/>
<name>A0AAD5NNV6_ACENE</name>
<gene>
    <name evidence="2" type="ORF">LWI28_022853</name>
</gene>
<evidence type="ECO:0000256" key="1">
    <source>
        <dbReference type="SAM" id="MobiDB-lite"/>
    </source>
</evidence>
<evidence type="ECO:0000313" key="2">
    <source>
        <dbReference type="EMBL" id="KAI9170117.1"/>
    </source>
</evidence>